<evidence type="ECO:0000256" key="1">
    <source>
        <dbReference type="SAM" id="MobiDB-lite"/>
    </source>
</evidence>
<dbReference type="EMBL" id="VBQZ03000051">
    <property type="protein sequence ID" value="MXQ89039.1"/>
    <property type="molecule type" value="Genomic_DNA"/>
</dbReference>
<dbReference type="AlphaFoldDB" id="A0A6B0RFW6"/>
<comment type="caution">
    <text evidence="2">The sequence shown here is derived from an EMBL/GenBank/DDBJ whole genome shotgun (WGS) entry which is preliminary data.</text>
</comment>
<feature type="compositionally biased region" description="Polar residues" evidence="1">
    <location>
        <begin position="119"/>
        <end position="129"/>
    </location>
</feature>
<keyword evidence="3" id="KW-1185">Reference proteome</keyword>
<dbReference type="Proteomes" id="UP000322234">
    <property type="component" value="Unassembled WGS sequence"/>
</dbReference>
<proteinExistence type="predicted"/>
<feature type="compositionally biased region" description="Acidic residues" evidence="1">
    <location>
        <begin position="139"/>
        <end position="153"/>
    </location>
</feature>
<feature type="region of interest" description="Disordered" evidence="1">
    <location>
        <begin position="112"/>
        <end position="185"/>
    </location>
</feature>
<reference evidence="2" key="1">
    <citation type="submission" date="2019-10" db="EMBL/GenBank/DDBJ databases">
        <title>The sequence and de novo assembly of the wild yak genome.</title>
        <authorList>
            <person name="Liu Y."/>
        </authorList>
    </citation>
    <scope>NUCLEOTIDE SEQUENCE [LARGE SCALE GENOMIC DNA]</scope>
    <source>
        <strain evidence="2">WY2019</strain>
    </source>
</reference>
<gene>
    <name evidence="2" type="ORF">E5288_WYG019984</name>
</gene>
<name>A0A6B0RFW6_9CETA</name>
<organism evidence="2 3">
    <name type="scientific">Bos mutus</name>
    <name type="common">wild yak</name>
    <dbReference type="NCBI Taxonomy" id="72004"/>
    <lineage>
        <taxon>Eukaryota</taxon>
        <taxon>Metazoa</taxon>
        <taxon>Chordata</taxon>
        <taxon>Craniata</taxon>
        <taxon>Vertebrata</taxon>
        <taxon>Euteleostomi</taxon>
        <taxon>Mammalia</taxon>
        <taxon>Eutheria</taxon>
        <taxon>Laurasiatheria</taxon>
        <taxon>Artiodactyla</taxon>
        <taxon>Ruminantia</taxon>
        <taxon>Pecora</taxon>
        <taxon>Bovidae</taxon>
        <taxon>Bovinae</taxon>
        <taxon>Bos</taxon>
    </lineage>
</organism>
<evidence type="ECO:0000313" key="3">
    <source>
        <dbReference type="Proteomes" id="UP000322234"/>
    </source>
</evidence>
<protein>
    <submittedName>
        <fullName evidence="2">Uncharacterized protein</fullName>
    </submittedName>
</protein>
<sequence>MAVCVPRLIVLQHQKSPLIRTLFIYQNPVITASKNLKINSDGQKEDWEIHPFMRFRLYLKRQCEHGGNSSIEADAKRYGSSGRLVRLNCSDEHVEIGFIRYKGPRCTARFESSADNEESSQPPGTSASQKGKLRKVTVSEDDSSSEYSSDSDDVNIRPTKRQQTLVTDSDTESENETHSAGECSFASTEEWIEDNISRKLEDFTGPPPLTDTPSTCPEKPLDLQLECGGEKTAEWMSSRMPRNALEMPISSLFRYKKTVYQNQIKSYWLFVTPGLPEN</sequence>
<evidence type="ECO:0000313" key="2">
    <source>
        <dbReference type="EMBL" id="MXQ89039.1"/>
    </source>
</evidence>
<accession>A0A6B0RFW6</accession>